<comment type="similarity">
    <text evidence="10">Belongs to the peroxiredoxin family. BCP/PrxQ subfamily.</text>
</comment>
<dbReference type="Proteomes" id="UP000035721">
    <property type="component" value="Unassembled WGS sequence"/>
</dbReference>
<organism evidence="14 15">
    <name type="scientific">Nostocoides japonicum T1-X7</name>
    <dbReference type="NCBI Taxonomy" id="1194083"/>
    <lineage>
        <taxon>Bacteria</taxon>
        <taxon>Bacillati</taxon>
        <taxon>Actinomycetota</taxon>
        <taxon>Actinomycetes</taxon>
        <taxon>Micrococcales</taxon>
        <taxon>Intrasporangiaceae</taxon>
        <taxon>Nostocoides</taxon>
    </lineage>
</organism>
<evidence type="ECO:0000313" key="15">
    <source>
        <dbReference type="Proteomes" id="UP000035721"/>
    </source>
</evidence>
<dbReference type="PANTHER" id="PTHR42801">
    <property type="entry name" value="THIOREDOXIN-DEPENDENT PEROXIDE REDUCTASE"/>
    <property type="match status" value="1"/>
</dbReference>
<dbReference type="InterPro" id="IPR050924">
    <property type="entry name" value="Peroxiredoxin_BCP/PrxQ"/>
</dbReference>
<dbReference type="RefSeq" id="WP_048554495.1">
    <property type="nucleotide sequence ID" value="NZ_HF570958.1"/>
</dbReference>
<evidence type="ECO:0000256" key="4">
    <source>
        <dbReference type="ARBA" id="ARBA00022559"/>
    </source>
</evidence>
<dbReference type="PROSITE" id="PS51352">
    <property type="entry name" value="THIOREDOXIN_2"/>
    <property type="match status" value="1"/>
</dbReference>
<dbReference type="FunFam" id="3.40.30.10:FF:000007">
    <property type="entry name" value="Thioredoxin-dependent thiol peroxidase"/>
    <property type="match status" value="1"/>
</dbReference>
<dbReference type="InterPro" id="IPR000866">
    <property type="entry name" value="AhpC/TSA"/>
</dbReference>
<comment type="caution">
    <text evidence="14">The sequence shown here is derived from an EMBL/GenBank/DDBJ whole genome shotgun (WGS) entry which is preliminary data.</text>
</comment>
<keyword evidence="5" id="KW-0049">Antioxidant</keyword>
<comment type="function">
    <text evidence="1">Thiol-specific peroxidase that catalyzes the reduction of hydrogen peroxide and organic hydroperoxides to water and alcohols, respectively. Plays a role in cell protection against oxidative stress by detoxifying peroxides and as sensor of hydrogen peroxide-mediated signaling events.</text>
</comment>
<evidence type="ECO:0000256" key="12">
    <source>
        <dbReference type="ARBA" id="ARBA00049091"/>
    </source>
</evidence>
<dbReference type="GO" id="GO:0034599">
    <property type="term" value="P:cellular response to oxidative stress"/>
    <property type="evidence" value="ECO:0007669"/>
    <property type="project" value="TreeGrafter"/>
</dbReference>
<dbReference type="InterPro" id="IPR036249">
    <property type="entry name" value="Thioredoxin-like_sf"/>
</dbReference>
<evidence type="ECO:0000259" key="13">
    <source>
        <dbReference type="PROSITE" id="PS51352"/>
    </source>
</evidence>
<evidence type="ECO:0000256" key="8">
    <source>
        <dbReference type="ARBA" id="ARBA00023284"/>
    </source>
</evidence>
<keyword evidence="6 14" id="KW-0560">Oxidoreductase</keyword>
<dbReference type="OrthoDB" id="9812811at2"/>
<keyword evidence="7" id="KW-1015">Disulfide bond</keyword>
<dbReference type="Gene3D" id="3.40.30.10">
    <property type="entry name" value="Glutaredoxin"/>
    <property type="match status" value="1"/>
</dbReference>
<evidence type="ECO:0000256" key="2">
    <source>
        <dbReference type="ARBA" id="ARBA00011245"/>
    </source>
</evidence>
<comment type="subunit">
    <text evidence="2">Monomer.</text>
</comment>
<dbReference type="SUPFAM" id="SSF52833">
    <property type="entry name" value="Thioredoxin-like"/>
    <property type="match status" value="1"/>
</dbReference>
<evidence type="ECO:0000256" key="6">
    <source>
        <dbReference type="ARBA" id="ARBA00023002"/>
    </source>
</evidence>
<dbReference type="EMBL" id="CAJB01000117">
    <property type="protein sequence ID" value="CCH77593.1"/>
    <property type="molecule type" value="Genomic_DNA"/>
</dbReference>
<evidence type="ECO:0000313" key="14">
    <source>
        <dbReference type="EMBL" id="CCH77593.1"/>
    </source>
</evidence>
<evidence type="ECO:0000256" key="9">
    <source>
        <dbReference type="ARBA" id="ARBA00032824"/>
    </source>
</evidence>
<proteinExistence type="inferred from homology"/>
<dbReference type="AlphaFoldDB" id="A0A077LUN7"/>
<keyword evidence="8" id="KW-0676">Redox-active center</keyword>
<evidence type="ECO:0000256" key="11">
    <source>
        <dbReference type="ARBA" id="ARBA00041373"/>
    </source>
</evidence>
<comment type="catalytic activity">
    <reaction evidence="12">
        <text>a hydroperoxide + [thioredoxin]-dithiol = an alcohol + [thioredoxin]-disulfide + H2O</text>
        <dbReference type="Rhea" id="RHEA:62620"/>
        <dbReference type="Rhea" id="RHEA-COMP:10698"/>
        <dbReference type="Rhea" id="RHEA-COMP:10700"/>
        <dbReference type="ChEBI" id="CHEBI:15377"/>
        <dbReference type="ChEBI" id="CHEBI:29950"/>
        <dbReference type="ChEBI" id="CHEBI:30879"/>
        <dbReference type="ChEBI" id="CHEBI:35924"/>
        <dbReference type="ChEBI" id="CHEBI:50058"/>
        <dbReference type="EC" id="1.11.1.24"/>
    </reaction>
</comment>
<gene>
    <name evidence="14" type="primary">bcp</name>
    <name evidence="14" type="ORF">BN12_2030012</name>
</gene>
<dbReference type="GO" id="GO:0008379">
    <property type="term" value="F:thioredoxin peroxidase activity"/>
    <property type="evidence" value="ECO:0007669"/>
    <property type="project" value="TreeGrafter"/>
</dbReference>
<keyword evidence="4 14" id="KW-0575">Peroxidase</keyword>
<evidence type="ECO:0000256" key="3">
    <source>
        <dbReference type="ARBA" id="ARBA00013017"/>
    </source>
</evidence>
<accession>A0A077LUN7</accession>
<evidence type="ECO:0000256" key="7">
    <source>
        <dbReference type="ARBA" id="ARBA00023157"/>
    </source>
</evidence>
<dbReference type="EC" id="1.11.1.24" evidence="3"/>
<evidence type="ECO:0000256" key="5">
    <source>
        <dbReference type="ARBA" id="ARBA00022862"/>
    </source>
</evidence>
<evidence type="ECO:0000256" key="1">
    <source>
        <dbReference type="ARBA" id="ARBA00003330"/>
    </source>
</evidence>
<dbReference type="Pfam" id="PF00578">
    <property type="entry name" value="AhpC-TSA"/>
    <property type="match status" value="1"/>
</dbReference>
<dbReference type="InterPro" id="IPR013766">
    <property type="entry name" value="Thioredoxin_domain"/>
</dbReference>
<sequence>MTRLAAGVPAPPLELVAEDGRTVTLEDFAGEPLVVYFFPKAFTPGCTAEACEFRDRTPDFVAAGYTVIGVSSDPPERLAEFRAEHDLGHPLLSDPDSGSARRWGAYGDKVVDGMPTTGPLRSTVVVDADRTVVSAEYGLDPRGHAAALLASLVGPPS</sequence>
<dbReference type="CDD" id="cd03017">
    <property type="entry name" value="PRX_BCP"/>
    <property type="match status" value="1"/>
</dbReference>
<name>A0A077LUN7_9MICO</name>
<keyword evidence="15" id="KW-1185">Reference proteome</keyword>
<dbReference type="STRING" id="1194083.BN12_2030012"/>
<dbReference type="GO" id="GO:0045454">
    <property type="term" value="P:cell redox homeostasis"/>
    <property type="evidence" value="ECO:0007669"/>
    <property type="project" value="TreeGrafter"/>
</dbReference>
<dbReference type="GO" id="GO:0005737">
    <property type="term" value="C:cytoplasm"/>
    <property type="evidence" value="ECO:0007669"/>
    <property type="project" value="TreeGrafter"/>
</dbReference>
<protein>
    <recommendedName>
        <fullName evidence="3">thioredoxin-dependent peroxiredoxin</fullName>
        <ecNumber evidence="3">1.11.1.24</ecNumber>
    </recommendedName>
    <alternativeName>
        <fullName evidence="11">Bacterioferritin comigratory protein</fullName>
    </alternativeName>
    <alternativeName>
        <fullName evidence="9">Thioredoxin peroxidase</fullName>
    </alternativeName>
</protein>
<reference evidence="14 15" key="1">
    <citation type="journal article" date="2013" name="ISME J.">
        <title>A metabolic model for members of the genus Tetrasphaera involved in enhanced biological phosphorus removal.</title>
        <authorList>
            <person name="Kristiansen R."/>
            <person name="Nguyen H.T.T."/>
            <person name="Saunders A.M."/>
            <person name="Nielsen J.L."/>
            <person name="Wimmer R."/>
            <person name="Le V.Q."/>
            <person name="McIlroy S.J."/>
            <person name="Petrovski S."/>
            <person name="Seviour R.J."/>
            <person name="Calteau A."/>
            <person name="Nielsen K.L."/>
            <person name="Nielsen P.H."/>
        </authorList>
    </citation>
    <scope>NUCLEOTIDE SEQUENCE [LARGE SCALE GENOMIC DNA]</scope>
    <source>
        <strain evidence="14 15">T1-X7</strain>
    </source>
</reference>
<evidence type="ECO:0000256" key="10">
    <source>
        <dbReference type="ARBA" id="ARBA00038489"/>
    </source>
</evidence>
<feature type="domain" description="Thioredoxin" evidence="13">
    <location>
        <begin position="4"/>
        <end position="154"/>
    </location>
</feature>
<dbReference type="PANTHER" id="PTHR42801:SF4">
    <property type="entry name" value="AHPC_TSA FAMILY PROTEIN"/>
    <property type="match status" value="1"/>
</dbReference>